<keyword evidence="2" id="KW-0812">Transmembrane</keyword>
<feature type="coiled-coil region" evidence="1">
    <location>
        <begin position="32"/>
        <end position="132"/>
    </location>
</feature>
<gene>
    <name evidence="3" type="ORF">BST97_10800</name>
</gene>
<dbReference type="EMBL" id="CP019344">
    <property type="protein sequence ID" value="ARN78435.1"/>
    <property type="molecule type" value="Genomic_DNA"/>
</dbReference>
<feature type="transmembrane region" description="Helical" evidence="2">
    <location>
        <begin position="12"/>
        <end position="30"/>
    </location>
</feature>
<evidence type="ECO:0008006" key="5">
    <source>
        <dbReference type="Google" id="ProtNLM"/>
    </source>
</evidence>
<reference evidence="3 4" key="1">
    <citation type="submission" date="2016-11" db="EMBL/GenBank/DDBJ databases">
        <title>Trade-off between light-utilization and light-protection in marine flavobacteria.</title>
        <authorList>
            <person name="Kumagai Y."/>
        </authorList>
    </citation>
    <scope>NUCLEOTIDE SEQUENCE [LARGE SCALE GENOMIC DNA]</scope>
    <source>
        <strain evidence="3 4">JCM 13191</strain>
    </source>
</reference>
<dbReference type="STRING" id="331648.BST97_10800"/>
<organism evidence="3 4">
    <name type="scientific">Nonlabens spongiae</name>
    <dbReference type="NCBI Taxonomy" id="331648"/>
    <lineage>
        <taxon>Bacteria</taxon>
        <taxon>Pseudomonadati</taxon>
        <taxon>Bacteroidota</taxon>
        <taxon>Flavobacteriia</taxon>
        <taxon>Flavobacteriales</taxon>
        <taxon>Flavobacteriaceae</taxon>
        <taxon>Nonlabens</taxon>
    </lineage>
</organism>
<dbReference type="OrthoDB" id="1115172at2"/>
<dbReference type="Proteomes" id="UP000193431">
    <property type="component" value="Chromosome"/>
</dbReference>
<keyword evidence="2" id="KW-1133">Transmembrane helix</keyword>
<keyword evidence="4" id="KW-1185">Reference proteome</keyword>
<keyword evidence="1" id="KW-0175">Coiled coil</keyword>
<evidence type="ECO:0000313" key="3">
    <source>
        <dbReference type="EMBL" id="ARN78435.1"/>
    </source>
</evidence>
<keyword evidence="2" id="KW-0472">Membrane</keyword>
<name>A0A1W6MLF8_9FLAO</name>
<proteinExistence type="predicted"/>
<dbReference type="AlphaFoldDB" id="A0A1W6MLF8"/>
<protein>
    <recommendedName>
        <fullName evidence="5">Chromosome partitioning protein ParA</fullName>
    </recommendedName>
</protein>
<evidence type="ECO:0000313" key="4">
    <source>
        <dbReference type="Proteomes" id="UP000193431"/>
    </source>
</evidence>
<evidence type="ECO:0000256" key="2">
    <source>
        <dbReference type="SAM" id="Phobius"/>
    </source>
</evidence>
<sequence length="293" mass="33582">MTSSSDNRIYKVLVVVLILMLAALAIWSYSTFNENEDIMEALTDEKMEIQKELDNISNEYALELEKGTLLSNDLEDARERINRLVDSVDRLEGSVELLAKLRREFAKIKVERDELREELAVLKSENAQLVAKNDSTLQVLNTEVITSIKKSDSINMLTDNMNKAAVLMPVNFETKSYIVRSSGRQVENDRARRVDALNTCFTLPNNTLAEQGVQTLYLQIINPENNVVGARKKIKFGDQELTYSKEVQFNYKGEELKICEMIDLPKEMRESGNYRINLFRDSERLATQVVSLR</sequence>
<evidence type="ECO:0000256" key="1">
    <source>
        <dbReference type="SAM" id="Coils"/>
    </source>
</evidence>
<accession>A0A1W6MLF8</accession>
<dbReference type="RefSeq" id="WP_085767239.1">
    <property type="nucleotide sequence ID" value="NZ_CP019344.1"/>
</dbReference>